<keyword evidence="2" id="KW-1185">Reference proteome</keyword>
<accession>A0ACC2KB09</accession>
<evidence type="ECO:0000313" key="2">
    <source>
        <dbReference type="Proteomes" id="UP001234297"/>
    </source>
</evidence>
<gene>
    <name evidence="1" type="ORF">MRB53_014494</name>
</gene>
<proteinExistence type="predicted"/>
<comment type="caution">
    <text evidence="1">The sequence shown here is derived from an EMBL/GenBank/DDBJ whole genome shotgun (WGS) entry which is preliminary data.</text>
</comment>
<dbReference type="Proteomes" id="UP001234297">
    <property type="component" value="Chromosome 4"/>
</dbReference>
<protein>
    <submittedName>
        <fullName evidence="1">Uncharacterized protein</fullName>
    </submittedName>
</protein>
<dbReference type="EMBL" id="CM056812">
    <property type="protein sequence ID" value="KAJ8618308.1"/>
    <property type="molecule type" value="Genomic_DNA"/>
</dbReference>
<evidence type="ECO:0000313" key="1">
    <source>
        <dbReference type="EMBL" id="KAJ8618308.1"/>
    </source>
</evidence>
<sequence length="725" mass="80676">MPRRDEISWTTMIAGYVNASNASEALFLFSQMWVDLTVRIDQYSLSLALKACGCNSKLKQGESMHGYSVKSGFVNSIFVGSAILDMYMKVGCVSMARLIFNEMPERNVVTWTALLTGLVRASFNKEALVYFFKMWGSDVECDSYTFATISKACADLGALSCGKAIHAQAIKSGFDSSSFVANTLATMYNKCGKLDYGLRLFERMRIRNVVSWTAIIASYVQMGQEENAVQVFVEMIESGVSPNEFTFAAIISACSGLAKVEWGCQLHAHVLRLGLMGSISVSNAVMTMYTKFGCLPSASLVFNDMAERDLITWSAIIAGYSQEGYGEEVFELLSQMRREGTKPNEFTFASLLSVCACMAILEQGKQIHAHLLSVGLEHDAMVNSALINMYSKCGSIEEASQIFETTEHEDIVSWTAMINGYAEHGYSNEAIDLFEKMPSVGLRPDYVAFIGVLSACSHAGMVDRGFRYFDSMVKDYRINPGKEHYGCMVDLLGRAGRLSDAECMIKSMPYKPDDVVWSTLLRACRVHNNVDYGKRMAEHILELEPNCAGTHISLSNIYAASGRWRDAADVRKLMKSKGVIKEPGWSWIEIKDKLTAFVAGDRFHPQSEEIYTMLNLLASRTNTAGYAPQQFDLLTVFFISIKVIRLIHWTLSMPQLQCECFHSQDGCADRWAPLRSPVIFLERDPQENPNLGVLSKGTPSSVALPRTLLHTYPKERALKAFKGAH</sequence>
<organism evidence="1 2">
    <name type="scientific">Persea americana</name>
    <name type="common">Avocado</name>
    <dbReference type="NCBI Taxonomy" id="3435"/>
    <lineage>
        <taxon>Eukaryota</taxon>
        <taxon>Viridiplantae</taxon>
        <taxon>Streptophyta</taxon>
        <taxon>Embryophyta</taxon>
        <taxon>Tracheophyta</taxon>
        <taxon>Spermatophyta</taxon>
        <taxon>Magnoliopsida</taxon>
        <taxon>Magnoliidae</taxon>
        <taxon>Laurales</taxon>
        <taxon>Lauraceae</taxon>
        <taxon>Persea</taxon>
    </lineage>
</organism>
<reference evidence="1 2" key="1">
    <citation type="journal article" date="2022" name="Hortic Res">
        <title>A haplotype resolved chromosomal level avocado genome allows analysis of novel avocado genes.</title>
        <authorList>
            <person name="Nath O."/>
            <person name="Fletcher S.J."/>
            <person name="Hayward A."/>
            <person name="Shaw L.M."/>
            <person name="Masouleh A.K."/>
            <person name="Furtado A."/>
            <person name="Henry R.J."/>
            <person name="Mitter N."/>
        </authorList>
    </citation>
    <scope>NUCLEOTIDE SEQUENCE [LARGE SCALE GENOMIC DNA]</scope>
    <source>
        <strain evidence="2">cv. Hass</strain>
    </source>
</reference>
<name>A0ACC2KB09_PERAE</name>